<evidence type="ECO:0000313" key="2">
    <source>
        <dbReference type="Proteomes" id="UP001595722"/>
    </source>
</evidence>
<dbReference type="EMBL" id="JBHRYB010000013">
    <property type="protein sequence ID" value="MFC3681002.1"/>
    <property type="molecule type" value="Genomic_DNA"/>
</dbReference>
<proteinExistence type="predicted"/>
<keyword evidence="2" id="KW-1185">Reference proteome</keyword>
<comment type="caution">
    <text evidence="1">The sequence shown here is derived from an EMBL/GenBank/DDBJ whole genome shotgun (WGS) entry which is preliminary data.</text>
</comment>
<name>A0ABV7VUW4_9GAMM</name>
<reference evidence="2" key="1">
    <citation type="journal article" date="2019" name="Int. J. Syst. Evol. Microbiol.">
        <title>The Global Catalogue of Microorganisms (GCM) 10K type strain sequencing project: providing services to taxonomists for standard genome sequencing and annotation.</title>
        <authorList>
            <consortium name="The Broad Institute Genomics Platform"/>
            <consortium name="The Broad Institute Genome Sequencing Center for Infectious Disease"/>
            <person name="Wu L."/>
            <person name="Ma J."/>
        </authorList>
    </citation>
    <scope>NUCLEOTIDE SEQUENCE [LARGE SCALE GENOMIC DNA]</scope>
    <source>
        <strain evidence="2">KCTC 42424</strain>
    </source>
</reference>
<organism evidence="1 2">
    <name type="scientific">Bacterioplanoides pacificum</name>
    <dbReference type="NCBI Taxonomy" id="1171596"/>
    <lineage>
        <taxon>Bacteria</taxon>
        <taxon>Pseudomonadati</taxon>
        <taxon>Pseudomonadota</taxon>
        <taxon>Gammaproteobacteria</taxon>
        <taxon>Oceanospirillales</taxon>
        <taxon>Oceanospirillaceae</taxon>
        <taxon>Bacterioplanoides</taxon>
    </lineage>
</organism>
<gene>
    <name evidence="1" type="ORF">ACFOMG_12920</name>
</gene>
<protein>
    <submittedName>
        <fullName evidence="1">Uncharacterized protein</fullName>
    </submittedName>
</protein>
<sequence>MPNGKDNSYFVAKFTQKNVVFDGLQYDADGEGRSNNIIDGGNSSSYSHNDRLMVYFDMNNITNEPLGQRQRLFYY</sequence>
<dbReference type="RefSeq" id="WP_376867134.1">
    <property type="nucleotide sequence ID" value="NZ_JBHRYB010000013.1"/>
</dbReference>
<dbReference type="Proteomes" id="UP001595722">
    <property type="component" value="Unassembled WGS sequence"/>
</dbReference>
<accession>A0ABV7VUW4</accession>
<evidence type="ECO:0000313" key="1">
    <source>
        <dbReference type="EMBL" id="MFC3681002.1"/>
    </source>
</evidence>